<dbReference type="GO" id="GO:0006281">
    <property type="term" value="P:DNA repair"/>
    <property type="evidence" value="ECO:0007669"/>
    <property type="project" value="UniProtKB-KW"/>
</dbReference>
<dbReference type="InterPro" id="IPR051536">
    <property type="entry name" value="UDG_Type-4/5"/>
</dbReference>
<keyword evidence="2" id="KW-0479">Metal-binding</keyword>
<gene>
    <name evidence="9" type="ORF">CFK40_00320</name>
</gene>
<keyword evidence="3" id="KW-0227">DNA damage</keyword>
<dbReference type="Gene3D" id="3.40.470.10">
    <property type="entry name" value="Uracil-DNA glycosylase-like domain"/>
    <property type="match status" value="1"/>
</dbReference>
<keyword evidence="7" id="KW-0234">DNA repair</keyword>
<proteinExistence type="predicted"/>
<dbReference type="SUPFAM" id="SSF52141">
    <property type="entry name" value="Uracil-DNA glycosylase-like"/>
    <property type="match status" value="1"/>
</dbReference>
<dbReference type="PANTHER" id="PTHR33693">
    <property type="entry name" value="TYPE-5 URACIL-DNA GLYCOSYLASE"/>
    <property type="match status" value="1"/>
</dbReference>
<evidence type="ECO:0000256" key="2">
    <source>
        <dbReference type="ARBA" id="ARBA00022723"/>
    </source>
</evidence>
<evidence type="ECO:0000256" key="1">
    <source>
        <dbReference type="ARBA" id="ARBA00022485"/>
    </source>
</evidence>
<organism evidence="9 10">
    <name type="scientific">Virgibacillus necropolis</name>
    <dbReference type="NCBI Taxonomy" id="163877"/>
    <lineage>
        <taxon>Bacteria</taxon>
        <taxon>Bacillati</taxon>
        <taxon>Bacillota</taxon>
        <taxon>Bacilli</taxon>
        <taxon>Bacillales</taxon>
        <taxon>Bacillaceae</taxon>
        <taxon>Virgibacillus</taxon>
    </lineage>
</organism>
<evidence type="ECO:0000256" key="6">
    <source>
        <dbReference type="ARBA" id="ARBA00023014"/>
    </source>
</evidence>
<dbReference type="EMBL" id="CP022437">
    <property type="protein sequence ID" value="ASN03576.1"/>
    <property type="molecule type" value="Genomic_DNA"/>
</dbReference>
<protein>
    <submittedName>
        <fullName evidence="9">Uracil-DNA glycosylase</fullName>
    </submittedName>
</protein>
<dbReference type="SMART" id="SM00986">
    <property type="entry name" value="UDG"/>
    <property type="match status" value="1"/>
</dbReference>
<dbReference type="KEGG" id="vne:CFK40_00320"/>
<evidence type="ECO:0000256" key="3">
    <source>
        <dbReference type="ARBA" id="ARBA00022763"/>
    </source>
</evidence>
<reference evidence="9 10" key="1">
    <citation type="journal article" date="2003" name="Int. J. Syst. Evol. Microbiol.">
        <title>Virgibacillus carmonensis sp. nov., Virgibacillus necropolis sp. nov. and Virgibacillus picturae sp. nov., three novel species isolated from deteriorated mural paintings, transfer of the species of the genus salibacillus to Virgibacillus, as Virgibacillus marismortui comb. nov. and Virgibacillus salexigens comb. nov., and emended description of the genus Virgibacillus.</title>
        <authorList>
            <person name="Heyrman J."/>
            <person name="Logan N.A."/>
            <person name="Busse H.J."/>
            <person name="Balcaen A."/>
            <person name="Lebbe L."/>
            <person name="Rodriguez-Diaz M."/>
            <person name="Swings J."/>
            <person name="De Vos P."/>
        </authorList>
    </citation>
    <scope>NUCLEOTIDE SEQUENCE [LARGE SCALE GENOMIC DNA]</scope>
    <source>
        <strain evidence="9 10">LMG 19488</strain>
    </source>
</reference>
<accession>A0A221M7F2</accession>
<dbReference type="GO" id="GO:0046872">
    <property type="term" value="F:metal ion binding"/>
    <property type="evidence" value="ECO:0007669"/>
    <property type="project" value="UniProtKB-KW"/>
</dbReference>
<keyword evidence="5" id="KW-0408">Iron</keyword>
<dbReference type="CDD" id="cd10030">
    <property type="entry name" value="UDG-F4_TTUDGA_SPO1dp_like"/>
    <property type="match status" value="1"/>
</dbReference>
<dbReference type="OrthoDB" id="5290748at2"/>
<dbReference type="Proteomes" id="UP000204391">
    <property type="component" value="Chromosome"/>
</dbReference>
<dbReference type="InterPro" id="IPR036895">
    <property type="entry name" value="Uracil-DNA_glycosylase-like_sf"/>
</dbReference>
<dbReference type="RefSeq" id="WP_089530150.1">
    <property type="nucleotide sequence ID" value="NZ_CP022437.1"/>
</dbReference>
<name>A0A221M7F2_9BACI</name>
<dbReference type="PANTHER" id="PTHR33693:SF1">
    <property type="entry name" value="TYPE-4 URACIL-DNA GLYCOSYLASE"/>
    <property type="match status" value="1"/>
</dbReference>
<keyword evidence="6" id="KW-0411">Iron-sulfur</keyword>
<dbReference type="Pfam" id="PF03167">
    <property type="entry name" value="UDG"/>
    <property type="match status" value="1"/>
</dbReference>
<keyword evidence="10" id="KW-1185">Reference proteome</keyword>
<dbReference type="GO" id="GO:0051539">
    <property type="term" value="F:4 iron, 4 sulfur cluster binding"/>
    <property type="evidence" value="ECO:0007669"/>
    <property type="project" value="UniProtKB-KW"/>
</dbReference>
<evidence type="ECO:0000256" key="7">
    <source>
        <dbReference type="ARBA" id="ARBA00023204"/>
    </source>
</evidence>
<dbReference type="GO" id="GO:0097506">
    <property type="term" value="F:deaminated base DNA N-glycosylase activity"/>
    <property type="evidence" value="ECO:0007669"/>
    <property type="project" value="UniProtKB-ARBA"/>
</dbReference>
<evidence type="ECO:0000259" key="8">
    <source>
        <dbReference type="SMART" id="SM00986"/>
    </source>
</evidence>
<keyword evidence="4" id="KW-0378">Hydrolase</keyword>
<sequence length="197" mass="22704">MTDFCPVSFPEEPTPDNCKECRECGLYEHGSRMVWGEGNPDAPIMVILDNPGLREDREGNEFVCGTRQTLQQVANNVGLNMDDLYVTYILKRKPTRSYEKEWVRETCMIHLSQQLQVKQPEFILCLGNVAVQSFFKNPDVDVKSLRGATHDVQGYLTMVAYHPLAVRRRPNLWGKFKEDWTNVANHYRLKGDSPPLR</sequence>
<evidence type="ECO:0000313" key="9">
    <source>
        <dbReference type="EMBL" id="ASN03576.1"/>
    </source>
</evidence>
<evidence type="ECO:0000256" key="5">
    <source>
        <dbReference type="ARBA" id="ARBA00023004"/>
    </source>
</evidence>
<dbReference type="AlphaFoldDB" id="A0A221M7F2"/>
<feature type="domain" description="Uracil-DNA glycosylase-like" evidence="8">
    <location>
        <begin position="35"/>
        <end position="185"/>
    </location>
</feature>
<keyword evidence="1" id="KW-0004">4Fe-4S</keyword>
<evidence type="ECO:0000256" key="4">
    <source>
        <dbReference type="ARBA" id="ARBA00022801"/>
    </source>
</evidence>
<dbReference type="SMART" id="SM00987">
    <property type="entry name" value="UreE_C"/>
    <property type="match status" value="1"/>
</dbReference>
<evidence type="ECO:0000313" key="10">
    <source>
        <dbReference type="Proteomes" id="UP000204391"/>
    </source>
</evidence>
<dbReference type="InterPro" id="IPR005122">
    <property type="entry name" value="Uracil-DNA_glycosylase-like"/>
</dbReference>